<dbReference type="AlphaFoldDB" id="A0A5A9ZGD0"/>
<evidence type="ECO:0000256" key="2">
    <source>
        <dbReference type="ARBA" id="ARBA00023125"/>
    </source>
</evidence>
<dbReference type="EMBL" id="VINQ01000005">
    <property type="protein sequence ID" value="KAA0916317.1"/>
    <property type="molecule type" value="Genomic_DNA"/>
</dbReference>
<dbReference type="InterPro" id="IPR036390">
    <property type="entry name" value="WH_DNA-bd_sf"/>
</dbReference>
<organism evidence="5 6">
    <name type="scientific">Aquicoccus porphyridii</name>
    <dbReference type="NCBI Taxonomy" id="1852029"/>
    <lineage>
        <taxon>Bacteria</taxon>
        <taxon>Pseudomonadati</taxon>
        <taxon>Pseudomonadota</taxon>
        <taxon>Alphaproteobacteria</taxon>
        <taxon>Rhodobacterales</taxon>
        <taxon>Paracoccaceae</taxon>
        <taxon>Aquicoccus</taxon>
    </lineage>
</organism>
<keyword evidence="6" id="KW-1185">Reference proteome</keyword>
<evidence type="ECO:0000256" key="1">
    <source>
        <dbReference type="ARBA" id="ARBA00023015"/>
    </source>
</evidence>
<dbReference type="PROSITE" id="PS50949">
    <property type="entry name" value="HTH_GNTR"/>
    <property type="match status" value="1"/>
</dbReference>
<dbReference type="PANTHER" id="PTHR43537">
    <property type="entry name" value="TRANSCRIPTIONAL REGULATOR, GNTR FAMILY"/>
    <property type="match status" value="1"/>
</dbReference>
<dbReference type="Pfam" id="PF07729">
    <property type="entry name" value="FCD"/>
    <property type="match status" value="1"/>
</dbReference>
<dbReference type="SMART" id="SM00345">
    <property type="entry name" value="HTH_GNTR"/>
    <property type="match status" value="1"/>
</dbReference>
<dbReference type="InterPro" id="IPR008920">
    <property type="entry name" value="TF_FadR/GntR_C"/>
</dbReference>
<dbReference type="Pfam" id="PF00392">
    <property type="entry name" value="GntR"/>
    <property type="match status" value="1"/>
</dbReference>
<keyword evidence="3" id="KW-0804">Transcription</keyword>
<reference evidence="5 6" key="1">
    <citation type="submission" date="2019-07" db="EMBL/GenBank/DDBJ databases">
        <title>Aquicoccus porphyridii gen. nov., sp. nov., isolated from a small marine red alga, Porphyridium marinum.</title>
        <authorList>
            <person name="Liu L."/>
        </authorList>
    </citation>
    <scope>NUCLEOTIDE SEQUENCE [LARGE SCALE GENOMIC DNA]</scope>
    <source>
        <strain evidence="5 6">L1 8-17</strain>
    </source>
</reference>
<dbReference type="Gene3D" id="1.20.120.530">
    <property type="entry name" value="GntR ligand-binding domain-like"/>
    <property type="match status" value="1"/>
</dbReference>
<proteinExistence type="predicted"/>
<keyword evidence="2" id="KW-0238">DNA-binding</keyword>
<name>A0A5A9ZGD0_9RHOB</name>
<dbReference type="SUPFAM" id="SSF46785">
    <property type="entry name" value="Winged helix' DNA-binding domain"/>
    <property type="match status" value="1"/>
</dbReference>
<dbReference type="GO" id="GO:0003677">
    <property type="term" value="F:DNA binding"/>
    <property type="evidence" value="ECO:0007669"/>
    <property type="project" value="UniProtKB-KW"/>
</dbReference>
<accession>A0A5A9ZGD0</accession>
<evidence type="ECO:0000313" key="6">
    <source>
        <dbReference type="Proteomes" id="UP000325291"/>
    </source>
</evidence>
<protein>
    <submittedName>
        <fullName evidence="5">GntR family transcriptional regulator</fullName>
    </submittedName>
</protein>
<dbReference type="CDD" id="cd07377">
    <property type="entry name" value="WHTH_GntR"/>
    <property type="match status" value="1"/>
</dbReference>
<evidence type="ECO:0000259" key="4">
    <source>
        <dbReference type="PROSITE" id="PS50949"/>
    </source>
</evidence>
<feature type="domain" description="HTH gntR-type" evidence="4">
    <location>
        <begin position="3"/>
        <end position="70"/>
    </location>
</feature>
<dbReference type="InterPro" id="IPR000524">
    <property type="entry name" value="Tscrpt_reg_HTH_GntR"/>
</dbReference>
<evidence type="ECO:0000313" key="5">
    <source>
        <dbReference type="EMBL" id="KAA0916317.1"/>
    </source>
</evidence>
<comment type="caution">
    <text evidence="5">The sequence shown here is derived from an EMBL/GenBank/DDBJ whole genome shotgun (WGS) entry which is preliminary data.</text>
</comment>
<dbReference type="SMART" id="SM00895">
    <property type="entry name" value="FCD"/>
    <property type="match status" value="1"/>
</dbReference>
<keyword evidence="1" id="KW-0805">Transcription regulation</keyword>
<sequence length="233" mass="26423">MADGRVEDIYRWLKARAVSFDLRPGDRINEGTLSREFGVSRTPLREALNRLVSERFFEFRAGQGFFCRGLEAQEIFDLFELRKVLEMAAARAACERASDEGLRALREELFAHGLETRGLSVAEACARDEAFHIGIARLAGNAELTAQLEHINERIRFIRWVEMQARVKRSKKQHVKIMEALEARNANKAARHLGEHIEKRMDQILASVRAGIASIYLDGGDMVQDQVLNEDAA</sequence>
<gene>
    <name evidence="5" type="ORF">FLO80_09400</name>
</gene>
<dbReference type="PANTHER" id="PTHR43537:SF45">
    <property type="entry name" value="GNTR FAMILY REGULATORY PROTEIN"/>
    <property type="match status" value="1"/>
</dbReference>
<dbReference type="RefSeq" id="WP_111366099.1">
    <property type="nucleotide sequence ID" value="NZ_VINQ01000005.1"/>
</dbReference>
<evidence type="ECO:0000256" key="3">
    <source>
        <dbReference type="ARBA" id="ARBA00023163"/>
    </source>
</evidence>
<dbReference type="InterPro" id="IPR011711">
    <property type="entry name" value="GntR_C"/>
</dbReference>
<dbReference type="Gene3D" id="1.10.10.10">
    <property type="entry name" value="Winged helix-like DNA-binding domain superfamily/Winged helix DNA-binding domain"/>
    <property type="match status" value="1"/>
</dbReference>
<dbReference type="SUPFAM" id="SSF48008">
    <property type="entry name" value="GntR ligand-binding domain-like"/>
    <property type="match status" value="1"/>
</dbReference>
<dbReference type="GO" id="GO:0003700">
    <property type="term" value="F:DNA-binding transcription factor activity"/>
    <property type="evidence" value="ECO:0007669"/>
    <property type="project" value="InterPro"/>
</dbReference>
<dbReference type="InterPro" id="IPR036388">
    <property type="entry name" value="WH-like_DNA-bd_sf"/>
</dbReference>
<dbReference type="Proteomes" id="UP000325291">
    <property type="component" value="Unassembled WGS sequence"/>
</dbReference>